<keyword evidence="2" id="KW-0812">Transmembrane</keyword>
<gene>
    <name evidence="3" type="ORF">F0161_09675</name>
</gene>
<evidence type="ECO:0000313" key="4">
    <source>
        <dbReference type="Proteomes" id="UP000325295"/>
    </source>
</evidence>
<keyword evidence="2" id="KW-1133">Transmembrane helix</keyword>
<feature type="coiled-coil region" evidence="1">
    <location>
        <begin position="60"/>
        <end position="94"/>
    </location>
</feature>
<dbReference type="InterPro" id="IPR007060">
    <property type="entry name" value="FtsL/DivIC"/>
</dbReference>
<dbReference type="Proteomes" id="UP000325295">
    <property type="component" value="Chromosome"/>
</dbReference>
<dbReference type="PANTHER" id="PTHR40027">
    <property type="entry name" value="CELL DIVISION PROTEIN DIVIC"/>
    <property type="match status" value="1"/>
</dbReference>
<evidence type="ECO:0000256" key="2">
    <source>
        <dbReference type="SAM" id="Phobius"/>
    </source>
</evidence>
<dbReference type="AlphaFoldDB" id="A0A5P1X732"/>
<keyword evidence="4" id="KW-1185">Reference proteome</keyword>
<feature type="transmembrane region" description="Helical" evidence="2">
    <location>
        <begin position="35"/>
        <end position="54"/>
    </location>
</feature>
<dbReference type="OrthoDB" id="2151746at2"/>
<dbReference type="PANTHER" id="PTHR40027:SF1">
    <property type="entry name" value="CELL DIVISION PROTEIN DIVIC"/>
    <property type="match status" value="1"/>
</dbReference>
<dbReference type="RefSeq" id="WP_137602386.1">
    <property type="nucleotide sequence ID" value="NZ_BJEB01000047.1"/>
</dbReference>
<evidence type="ECO:0000256" key="1">
    <source>
        <dbReference type="SAM" id="Coils"/>
    </source>
</evidence>
<proteinExistence type="predicted"/>
<sequence length="122" mass="14274">MGKKRNSSNIASINTKLAKQVEERDRIVKVRKHRFYAIIGFFAVIFLVLGFQIIQTKYNLGKVNNQIEAKQETLQKTKAKNKKLDKQVELLHDNNYLQKILRQKYYYSKSGETIYSLSDSSK</sequence>
<keyword evidence="2" id="KW-0472">Membrane</keyword>
<keyword evidence="1" id="KW-0175">Coiled coil</keyword>
<protein>
    <submittedName>
        <fullName evidence="3">Septum formation initiator family protein</fullName>
    </submittedName>
</protein>
<dbReference type="InterPro" id="IPR039076">
    <property type="entry name" value="DivIC"/>
</dbReference>
<organism evidence="3 4">
    <name type="scientific">Paucilactobacillus nenjiangensis</name>
    <dbReference type="NCBI Taxonomy" id="1296540"/>
    <lineage>
        <taxon>Bacteria</taxon>
        <taxon>Bacillati</taxon>
        <taxon>Bacillota</taxon>
        <taxon>Bacilli</taxon>
        <taxon>Lactobacillales</taxon>
        <taxon>Lactobacillaceae</taxon>
        <taxon>Paucilactobacillus</taxon>
    </lineage>
</organism>
<dbReference type="Pfam" id="PF04977">
    <property type="entry name" value="DivIC"/>
    <property type="match status" value="1"/>
</dbReference>
<dbReference type="GO" id="GO:0051301">
    <property type="term" value="P:cell division"/>
    <property type="evidence" value="ECO:0007669"/>
    <property type="project" value="InterPro"/>
</dbReference>
<reference evidence="3 4" key="1">
    <citation type="submission" date="2019-09" db="EMBL/GenBank/DDBJ databases">
        <title>Complete Genome Sequence of Lactobacillus nenjiangensis SH-Y15, isolated from sauerkraut.</title>
        <authorList>
            <person name="Yang H."/>
        </authorList>
    </citation>
    <scope>NUCLEOTIDE SEQUENCE [LARGE SCALE GENOMIC DNA]</scope>
    <source>
        <strain evidence="3 4">SH-Y15</strain>
    </source>
</reference>
<accession>A0A5P1X732</accession>
<evidence type="ECO:0000313" key="3">
    <source>
        <dbReference type="EMBL" id="QER68078.1"/>
    </source>
</evidence>
<name>A0A5P1X732_9LACO</name>
<dbReference type="EMBL" id="CP043939">
    <property type="protein sequence ID" value="QER68078.1"/>
    <property type="molecule type" value="Genomic_DNA"/>
</dbReference>
<dbReference type="KEGG" id="lnn:F0161_09675"/>